<dbReference type="STRING" id="376686.Fjoh_0351"/>
<evidence type="ECO:0000313" key="1">
    <source>
        <dbReference type="EMBL" id="ABQ03387.1"/>
    </source>
</evidence>
<protein>
    <recommendedName>
        <fullName evidence="3">Phosphodiesterase</fullName>
    </recommendedName>
</protein>
<keyword evidence="2" id="KW-1185">Reference proteome</keyword>
<dbReference type="GO" id="GO:0006629">
    <property type="term" value="P:lipid metabolic process"/>
    <property type="evidence" value="ECO:0007669"/>
    <property type="project" value="InterPro"/>
</dbReference>
<evidence type="ECO:0008006" key="3">
    <source>
        <dbReference type="Google" id="ProtNLM"/>
    </source>
</evidence>
<reference evidence="1 2" key="1">
    <citation type="journal article" date="2009" name="Appl. Environ. Microbiol.">
        <title>Novel features of the polysaccharide-digesting gliding bacterium Flavobacterium johnsoniae as revealed by genome sequence analysis.</title>
        <authorList>
            <person name="McBride M.J."/>
            <person name="Xie G."/>
            <person name="Martens E.C."/>
            <person name="Lapidus A."/>
            <person name="Henrissat B."/>
            <person name="Rhodes R.G."/>
            <person name="Goltsman E."/>
            <person name="Wang W."/>
            <person name="Xu J."/>
            <person name="Hunnicutt D.W."/>
            <person name="Staroscik A.M."/>
            <person name="Hoover T.R."/>
            <person name="Cheng Y.Q."/>
            <person name="Stein J.L."/>
        </authorList>
    </citation>
    <scope>NUCLEOTIDE SEQUENCE [LARGE SCALE GENOMIC DNA]</scope>
    <source>
        <strain evidence="2">ATCC 17061 / DSM 2064 / JCM 8514 / BCRC 14874 / CCUG 350202 / NBRC 14942 / NCIMB 11054 / UW101</strain>
    </source>
</reference>
<evidence type="ECO:0000313" key="2">
    <source>
        <dbReference type="Proteomes" id="UP000006694"/>
    </source>
</evidence>
<dbReference type="GO" id="GO:0008081">
    <property type="term" value="F:phosphoric diester hydrolase activity"/>
    <property type="evidence" value="ECO:0007669"/>
    <property type="project" value="InterPro"/>
</dbReference>
<sequence>MNIISHRGYWKSQEEKNKQISFDRSFKLRYGTETDIRDYKGELVISHDIPDENSLKIDDFFKIYNTYSNSNLTLALNIKSDGLQVKLKEKLIEFGIENYFVFDMSIPDTIGYLKNNLMTFTRQSEYEPIPPFIEKCEGIWLDSFESTWYDKHILSKHLQSGKKVAIVSPELHKRNHLDLWKYLKENNYHKSDDIILCTDLPEDATEFFK</sequence>
<gene>
    <name evidence="1" type="ordered locus">Fjoh_0351</name>
</gene>
<accession>A5FN29</accession>
<dbReference type="KEGG" id="fjo:Fjoh_0351"/>
<dbReference type="GeneID" id="31763215"/>
<organism evidence="1 2">
    <name type="scientific">Flavobacterium johnsoniae (strain ATCC 17061 / DSM 2064 / JCM 8514 / BCRC 14874 / CCUG 350202 / NBRC 14942 / NCIMB 11054 / UW101)</name>
    <name type="common">Cytophaga johnsonae</name>
    <dbReference type="NCBI Taxonomy" id="376686"/>
    <lineage>
        <taxon>Bacteria</taxon>
        <taxon>Pseudomonadati</taxon>
        <taxon>Bacteroidota</taxon>
        <taxon>Flavobacteriia</taxon>
        <taxon>Flavobacteriales</taxon>
        <taxon>Flavobacteriaceae</taxon>
        <taxon>Flavobacterium</taxon>
    </lineage>
</organism>
<proteinExistence type="predicted"/>
<dbReference type="AlphaFoldDB" id="A5FN29"/>
<dbReference type="OrthoDB" id="9810159at2"/>
<dbReference type="CDD" id="cd08584">
    <property type="entry name" value="PI-PLCc_GDPD_SF_unchar2"/>
    <property type="match status" value="1"/>
</dbReference>
<name>A5FN29_FLAJ1</name>
<dbReference type="SUPFAM" id="SSF51695">
    <property type="entry name" value="PLC-like phosphodiesterases"/>
    <property type="match status" value="1"/>
</dbReference>
<dbReference type="EMBL" id="CP000685">
    <property type="protein sequence ID" value="ABQ03387.1"/>
    <property type="molecule type" value="Genomic_DNA"/>
</dbReference>
<dbReference type="RefSeq" id="WP_012022457.1">
    <property type="nucleotide sequence ID" value="NC_009441.1"/>
</dbReference>
<dbReference type="HOGENOM" id="CLU_095644_0_0_10"/>
<dbReference type="InterPro" id="IPR017946">
    <property type="entry name" value="PLC-like_Pdiesterase_TIM-brl"/>
</dbReference>
<dbReference type="Proteomes" id="UP000006694">
    <property type="component" value="Chromosome"/>
</dbReference>
<dbReference type="eggNOG" id="COG0584">
    <property type="taxonomic scope" value="Bacteria"/>
</dbReference>